<dbReference type="SUPFAM" id="SSF75005">
    <property type="entry name" value="Arabinanase/levansucrase/invertase"/>
    <property type="match status" value="1"/>
</dbReference>
<dbReference type="PANTHER" id="PTHR43301">
    <property type="entry name" value="ARABINAN ENDO-1,5-ALPHA-L-ARABINOSIDASE"/>
    <property type="match status" value="1"/>
</dbReference>
<evidence type="ECO:0000256" key="5">
    <source>
        <dbReference type="ARBA" id="ARBA00022801"/>
    </source>
</evidence>
<dbReference type="InterPro" id="IPR006710">
    <property type="entry name" value="Glyco_hydro_43"/>
</dbReference>
<feature type="chain" id="PRO_5034757033" description="arabinan endo-1,5-alpha-L-arabinosidase" evidence="9">
    <location>
        <begin position="18"/>
        <end position="267"/>
    </location>
</feature>
<evidence type="ECO:0000256" key="6">
    <source>
        <dbReference type="ARBA" id="ARBA00023295"/>
    </source>
</evidence>
<dbReference type="EC" id="3.2.1.99" evidence="4"/>
<dbReference type="PIRSF" id="PIRSF026534">
    <property type="entry name" value="Endo_alpha-L-arabinosidase"/>
    <property type="match status" value="1"/>
</dbReference>
<dbReference type="UniPathway" id="UPA00667"/>
<dbReference type="PANTHER" id="PTHR43301:SF3">
    <property type="entry name" value="ARABINAN ENDO-1,5-ALPHA-L-ARABINOSIDASE A-RELATED"/>
    <property type="match status" value="1"/>
</dbReference>
<proteinExistence type="inferred from homology"/>
<feature type="site" description="Important for catalytic activity, responsible for pKa modulation of the active site Glu and correct orientation of both the proton donor and substrate" evidence="8">
    <location>
        <position position="108"/>
    </location>
</feature>
<dbReference type="AlphaFoldDB" id="A0A8H2WMS0"/>
<evidence type="ECO:0000256" key="8">
    <source>
        <dbReference type="PIRSR" id="PIRSR606710-2"/>
    </source>
</evidence>
<organism evidence="10 11">
    <name type="scientific">Rhizoctonia solani</name>
    <dbReference type="NCBI Taxonomy" id="456999"/>
    <lineage>
        <taxon>Eukaryota</taxon>
        <taxon>Fungi</taxon>
        <taxon>Dikarya</taxon>
        <taxon>Basidiomycota</taxon>
        <taxon>Agaricomycotina</taxon>
        <taxon>Agaricomycetes</taxon>
        <taxon>Cantharellales</taxon>
        <taxon>Ceratobasidiaceae</taxon>
        <taxon>Rhizoctonia</taxon>
    </lineage>
</organism>
<reference evidence="10" key="1">
    <citation type="submission" date="2021-01" db="EMBL/GenBank/DDBJ databases">
        <authorList>
            <person name="Kaushik A."/>
        </authorList>
    </citation>
    <scope>NUCLEOTIDE SEQUENCE</scope>
    <source>
        <strain evidence="10">AG1-1C</strain>
    </source>
</reference>
<protein>
    <recommendedName>
        <fullName evidence="4">arabinan endo-1,5-alpha-L-arabinosidase</fullName>
        <ecNumber evidence="4">3.2.1.99</ecNumber>
    </recommendedName>
    <alternativeName>
        <fullName evidence="7">Endo-1,5-alpha-L-arabinanase A</fullName>
    </alternativeName>
</protein>
<evidence type="ECO:0000256" key="2">
    <source>
        <dbReference type="ARBA" id="ARBA00004834"/>
    </source>
</evidence>
<dbReference type="GO" id="GO:0046558">
    <property type="term" value="F:arabinan endo-1,5-alpha-L-arabinosidase activity"/>
    <property type="evidence" value="ECO:0007669"/>
    <property type="project" value="UniProtKB-EC"/>
</dbReference>
<gene>
    <name evidence="10" type="ORF">RDB_LOCUS41316</name>
</gene>
<dbReference type="Gene3D" id="2.115.10.20">
    <property type="entry name" value="Glycosyl hydrolase domain, family 43"/>
    <property type="match status" value="1"/>
</dbReference>
<comment type="caution">
    <text evidence="10">The sequence shown here is derived from an EMBL/GenBank/DDBJ whole genome shotgun (WGS) entry which is preliminary data.</text>
</comment>
<evidence type="ECO:0000256" key="4">
    <source>
        <dbReference type="ARBA" id="ARBA00012586"/>
    </source>
</evidence>
<dbReference type="CDD" id="cd08998">
    <property type="entry name" value="GH43_Arb43a-like"/>
    <property type="match status" value="1"/>
</dbReference>
<dbReference type="EMBL" id="CAJMWS010000271">
    <property type="protein sequence ID" value="CAE6388905.1"/>
    <property type="molecule type" value="Genomic_DNA"/>
</dbReference>
<comment type="catalytic activity">
    <reaction evidence="1">
        <text>Endohydrolysis of (1-&gt;5)-alpha-arabinofuranosidic linkages in (1-&gt;5)-arabinans.</text>
        <dbReference type="EC" id="3.2.1.99"/>
    </reaction>
</comment>
<keyword evidence="5" id="KW-0378">Hydrolase</keyword>
<evidence type="ECO:0000256" key="1">
    <source>
        <dbReference type="ARBA" id="ARBA00000375"/>
    </source>
</evidence>
<comment type="similarity">
    <text evidence="3">Belongs to the glycosyl hydrolase 43 family.</text>
</comment>
<keyword evidence="9" id="KW-0732">Signal</keyword>
<comment type="pathway">
    <text evidence="2">Glycan metabolism; L-arabinan degradation.</text>
</comment>
<evidence type="ECO:0000256" key="3">
    <source>
        <dbReference type="ARBA" id="ARBA00009865"/>
    </source>
</evidence>
<accession>A0A8H2WMS0</accession>
<evidence type="ECO:0000313" key="10">
    <source>
        <dbReference type="EMBL" id="CAE6388905.1"/>
    </source>
</evidence>
<sequence length="267" mass="30100">MWINTSFLLWLIRPAHRINWSDAGTVWAPGQPNWTYPYIETSESHLWAPDCTYKNGEFHLYYSASTINKQNSAIFLAKSATGLPGSWTHQGLIVSSNDNGTYDYNAIDPNLVIDGDNWWLAFGSYWSGIKLIQLDSSTGKPSSSTLHSLATRTDNKVVEAPMIVKQDNHYYLFTSWDQCCQGSNSTYHIRVGRSTSLTGPYTDQDGVELTSNGGTKILATHGYIFGPGGQHIFKDSDGWVMDYHYYVPERWLGINRLNFSSGWPVVY</sequence>
<dbReference type="InterPro" id="IPR016840">
    <property type="entry name" value="Glyco_hydro_43_endo_a_Ara-ase"/>
</dbReference>
<dbReference type="InterPro" id="IPR050727">
    <property type="entry name" value="GH43_arabinanases"/>
</dbReference>
<evidence type="ECO:0000256" key="7">
    <source>
        <dbReference type="ARBA" id="ARBA00042202"/>
    </source>
</evidence>
<dbReference type="Pfam" id="PF04616">
    <property type="entry name" value="Glyco_hydro_43"/>
    <property type="match status" value="1"/>
</dbReference>
<keyword evidence="6" id="KW-0326">Glycosidase</keyword>
<name>A0A8H2WMS0_9AGAM</name>
<dbReference type="Proteomes" id="UP000663846">
    <property type="component" value="Unassembled WGS sequence"/>
</dbReference>
<dbReference type="GO" id="GO:0031222">
    <property type="term" value="P:arabinan catabolic process"/>
    <property type="evidence" value="ECO:0007669"/>
    <property type="project" value="UniProtKB-UniPathway"/>
</dbReference>
<dbReference type="InterPro" id="IPR023296">
    <property type="entry name" value="Glyco_hydro_beta-prop_sf"/>
</dbReference>
<feature type="signal peptide" evidence="9">
    <location>
        <begin position="1"/>
        <end position="17"/>
    </location>
</feature>
<evidence type="ECO:0000313" key="11">
    <source>
        <dbReference type="Proteomes" id="UP000663846"/>
    </source>
</evidence>
<evidence type="ECO:0000256" key="9">
    <source>
        <dbReference type="SAM" id="SignalP"/>
    </source>
</evidence>